<keyword evidence="8" id="KW-0732">Signal</keyword>
<dbReference type="Gene3D" id="2.60.40.1120">
    <property type="entry name" value="Carboxypeptidase-like, regulatory domain"/>
    <property type="match status" value="1"/>
</dbReference>
<dbReference type="Pfam" id="PF13715">
    <property type="entry name" value="CarbopepD_reg_2"/>
    <property type="match status" value="1"/>
</dbReference>
<dbReference type="InterPro" id="IPR023997">
    <property type="entry name" value="TonB-dep_OMP_SusC/RagA_CS"/>
</dbReference>
<keyword evidence="3 7" id="KW-1134">Transmembrane beta strand</keyword>
<dbReference type="InterPro" id="IPR039426">
    <property type="entry name" value="TonB-dep_rcpt-like"/>
</dbReference>
<keyword evidence="4 7" id="KW-0812">Transmembrane</keyword>
<keyword evidence="6 7" id="KW-0998">Cell outer membrane</keyword>
<keyword evidence="5 7" id="KW-0472">Membrane</keyword>
<dbReference type="InterPro" id="IPR012910">
    <property type="entry name" value="Plug_dom"/>
</dbReference>
<dbReference type="NCBIfam" id="TIGR04057">
    <property type="entry name" value="SusC_RagA_signa"/>
    <property type="match status" value="1"/>
</dbReference>
<protein>
    <submittedName>
        <fullName evidence="10">SusC/RagA family TonB-linked outer membrane protein</fullName>
    </submittedName>
</protein>
<evidence type="ECO:0000313" key="11">
    <source>
        <dbReference type="Proteomes" id="UP001207742"/>
    </source>
</evidence>
<evidence type="ECO:0000256" key="3">
    <source>
        <dbReference type="ARBA" id="ARBA00022452"/>
    </source>
</evidence>
<dbReference type="PROSITE" id="PS52016">
    <property type="entry name" value="TONB_DEPENDENT_REC_3"/>
    <property type="match status" value="1"/>
</dbReference>
<evidence type="ECO:0000256" key="8">
    <source>
        <dbReference type="SAM" id="SignalP"/>
    </source>
</evidence>
<evidence type="ECO:0000256" key="4">
    <source>
        <dbReference type="ARBA" id="ARBA00022692"/>
    </source>
</evidence>
<comment type="subcellular location">
    <subcellularLocation>
        <location evidence="1 7">Cell outer membrane</location>
        <topology evidence="1 7">Multi-pass membrane protein</topology>
    </subcellularLocation>
</comment>
<dbReference type="SUPFAM" id="SSF56935">
    <property type="entry name" value="Porins"/>
    <property type="match status" value="1"/>
</dbReference>
<keyword evidence="2 7" id="KW-0813">Transport</keyword>
<dbReference type="Proteomes" id="UP001207742">
    <property type="component" value="Unassembled WGS sequence"/>
</dbReference>
<name>A0ABT3IWC7_9BACT</name>
<evidence type="ECO:0000259" key="9">
    <source>
        <dbReference type="Pfam" id="PF07715"/>
    </source>
</evidence>
<sequence length="1072" mass="118462">MQSNLLRALTRQLCTSLLLLLSVTFAYAQQIVNGKVISGDDQQPVIGATVKVIGANRGALTDAGGHFSVAAAATDVLQVSFIGYLPVQYPLNGATAVTITLQPDKKALDEIVVTALGIRKEVKRVGYAVQEVKGADLVKAREPNPVNGLVGKVAGLTVGASAELLAAPKVLLRGNNINLYVVDGVPINSDTWNISPDDIESYTVLKGATASALYGSRGLNGAIMITTKKGSKDGRGFTVELNSSTMFEKGFLAIPKVQDEYGPGDHGKYAFGDGKGGGVNDADYDVWGPKFEGQLIPQYDSPVDPATGKHLGTPWIARGKNNLQRFLQTGMLSTNNIAMSSHGDKGDIRISLSHSYQKGLVPNTQLNITNFNISAGYNISPKLRLDAYLNYNRQYTKNFPDVAYGPNSLIYNTLIWAGADWSMDDMRNYWQAGKDGIQSVYAEYQRYHNPWFMTYEWLRGHYKTDINGYAKLNYKISDKWEFLARTQVTGYDMMRNEKMPYSAHPYGREEGKGDYREDKRTLFENNTDVLFSYTNMFPRQIRLHASAGGNVRSFKYNSSFVTTGYLNAPGWYGFGNSRDPLSATSYVADMLVLSAYGYADLDLGKYATLSLTGRVDKASSLPLSNNTYFYPSVALSTVVSDYVKLPELISFLKFRTSYANVKGGLTNATIGATPMASYPIGYGTEYKSSYDGPTFQNSAVYGVSPVYQSQGAAYYTKVIANTDLKPFTSKVYEAGMDIRFLKNRIGVDATYFTTENGPRIYSLSLPPSTGFDSYLVNGVNTRKTGWEISLNGTPLRNLNGLNWNISANWSTYRETFVSIYGDRKLLDAYIGVGDRVDKFYGTKFVRTPDGQIINDAKDGRPIVNPTQQFLGYANPDWVWGINNTFSYKGVSLSFQFDGRVGGNMIDYIQQQTFRGGRNILTTQGAMGEARYQDYKGVKSWQGEGVVISNNVPIEYDNNGNVTNADKMQFAPNTTKSFLQDYISVYYRTNEGNLISKTFAKLREVTLGYTLPATVLKGSFIRAASVSFVGRNLFYFAKNKDVDIDQYPASDDGMSTLQTPTTRRFGFNINLTF</sequence>
<proteinExistence type="inferred from homology"/>
<feature type="signal peptide" evidence="8">
    <location>
        <begin position="1"/>
        <end position="28"/>
    </location>
</feature>
<dbReference type="EMBL" id="JAPDNS010000002">
    <property type="protein sequence ID" value="MCW3488258.1"/>
    <property type="molecule type" value="Genomic_DNA"/>
</dbReference>
<dbReference type="Pfam" id="PF07715">
    <property type="entry name" value="Plug"/>
    <property type="match status" value="1"/>
</dbReference>
<organism evidence="10 11">
    <name type="scientific">Chitinophaga nivalis</name>
    <dbReference type="NCBI Taxonomy" id="2991709"/>
    <lineage>
        <taxon>Bacteria</taxon>
        <taxon>Pseudomonadati</taxon>
        <taxon>Bacteroidota</taxon>
        <taxon>Chitinophagia</taxon>
        <taxon>Chitinophagales</taxon>
        <taxon>Chitinophagaceae</taxon>
        <taxon>Chitinophaga</taxon>
    </lineage>
</organism>
<keyword evidence="11" id="KW-1185">Reference proteome</keyword>
<dbReference type="NCBIfam" id="TIGR04056">
    <property type="entry name" value="OMP_RagA_SusC"/>
    <property type="match status" value="1"/>
</dbReference>
<dbReference type="InterPro" id="IPR023996">
    <property type="entry name" value="TonB-dep_OMP_SusC/RagA"/>
</dbReference>
<comment type="similarity">
    <text evidence="7">Belongs to the TonB-dependent receptor family.</text>
</comment>
<reference evidence="10 11" key="1">
    <citation type="submission" date="2022-10" db="EMBL/GenBank/DDBJ databases">
        <title>Chitinophaga nivalis PC15 sp. nov., isolated from Pyeongchang county, South Korea.</title>
        <authorList>
            <person name="Trinh H.N."/>
        </authorList>
    </citation>
    <scope>NUCLEOTIDE SEQUENCE [LARGE SCALE GENOMIC DNA]</scope>
    <source>
        <strain evidence="10 11">PC14</strain>
    </source>
</reference>
<gene>
    <name evidence="10" type="ORF">OL497_30470</name>
</gene>
<dbReference type="InterPro" id="IPR036942">
    <property type="entry name" value="Beta-barrel_TonB_sf"/>
</dbReference>
<evidence type="ECO:0000256" key="5">
    <source>
        <dbReference type="ARBA" id="ARBA00023136"/>
    </source>
</evidence>
<dbReference type="Gene3D" id="2.170.130.10">
    <property type="entry name" value="TonB-dependent receptor, plug domain"/>
    <property type="match status" value="1"/>
</dbReference>
<feature type="chain" id="PRO_5047176078" evidence="8">
    <location>
        <begin position="29"/>
        <end position="1072"/>
    </location>
</feature>
<dbReference type="Gene3D" id="2.40.170.20">
    <property type="entry name" value="TonB-dependent receptor, beta-barrel domain"/>
    <property type="match status" value="1"/>
</dbReference>
<evidence type="ECO:0000313" key="10">
    <source>
        <dbReference type="EMBL" id="MCW3488258.1"/>
    </source>
</evidence>
<dbReference type="InterPro" id="IPR037066">
    <property type="entry name" value="Plug_dom_sf"/>
</dbReference>
<evidence type="ECO:0000256" key="7">
    <source>
        <dbReference type="PROSITE-ProRule" id="PRU01360"/>
    </source>
</evidence>
<evidence type="ECO:0000256" key="1">
    <source>
        <dbReference type="ARBA" id="ARBA00004571"/>
    </source>
</evidence>
<dbReference type="InterPro" id="IPR008969">
    <property type="entry name" value="CarboxyPept-like_regulatory"/>
</dbReference>
<feature type="domain" description="TonB-dependent receptor plug" evidence="9">
    <location>
        <begin position="123"/>
        <end position="222"/>
    </location>
</feature>
<evidence type="ECO:0000256" key="6">
    <source>
        <dbReference type="ARBA" id="ARBA00023237"/>
    </source>
</evidence>
<accession>A0ABT3IWC7</accession>
<evidence type="ECO:0000256" key="2">
    <source>
        <dbReference type="ARBA" id="ARBA00022448"/>
    </source>
</evidence>
<dbReference type="RefSeq" id="WP_264735062.1">
    <property type="nucleotide sequence ID" value="NZ_JAPDNR010000001.1"/>
</dbReference>
<comment type="caution">
    <text evidence="10">The sequence shown here is derived from an EMBL/GenBank/DDBJ whole genome shotgun (WGS) entry which is preliminary data.</text>
</comment>
<dbReference type="SUPFAM" id="SSF49464">
    <property type="entry name" value="Carboxypeptidase regulatory domain-like"/>
    <property type="match status" value="1"/>
</dbReference>